<name>A0ABX1TB09_9PROT</name>
<organism evidence="1 2">
    <name type="scientific">Candidatus Accumulibacter contiguus</name>
    <dbReference type="NCBI Taxonomy" id="2954381"/>
    <lineage>
        <taxon>Bacteria</taxon>
        <taxon>Pseudomonadati</taxon>
        <taxon>Pseudomonadota</taxon>
        <taxon>Betaproteobacteria</taxon>
        <taxon>Candidatus Accumulibacter</taxon>
    </lineage>
</organism>
<protein>
    <submittedName>
        <fullName evidence="1">Uncharacterized protein</fullName>
    </submittedName>
</protein>
<dbReference type="Proteomes" id="UP000886469">
    <property type="component" value="Unassembled WGS sequence"/>
</dbReference>
<dbReference type="EMBL" id="SPMX01000056">
    <property type="protein sequence ID" value="NMQ06849.1"/>
    <property type="molecule type" value="Genomic_DNA"/>
</dbReference>
<gene>
    <name evidence="1" type="ORF">E4Q08_17135</name>
</gene>
<dbReference type="RefSeq" id="WP_169071256.1">
    <property type="nucleotide sequence ID" value="NZ_SPMX01000056.1"/>
</dbReference>
<evidence type="ECO:0000313" key="2">
    <source>
        <dbReference type="Proteomes" id="UP000886469"/>
    </source>
</evidence>
<evidence type="ECO:0000313" key="1">
    <source>
        <dbReference type="EMBL" id="NMQ06849.1"/>
    </source>
</evidence>
<accession>A0ABX1TB09</accession>
<sequence length="62" mass="7118">MANSKQSQTRRLKMSERAQQQLALHFPDVPETLLWRRKSNDGFTNRVTDAECGRWSASLGVI</sequence>
<keyword evidence="2" id="KW-1185">Reference proteome</keyword>
<comment type="caution">
    <text evidence="1">The sequence shown here is derived from an EMBL/GenBank/DDBJ whole genome shotgun (WGS) entry which is preliminary data.</text>
</comment>
<reference evidence="1" key="1">
    <citation type="submission" date="2019-03" db="EMBL/GenBank/DDBJ databases">
        <title>Metabolic reconstructions from genomes of highly enriched 'Candidatus Accumulibacter' and 'Candidatus Competibacter' bioreactor populations.</title>
        <authorList>
            <person name="Annavajhala M.K."/>
            <person name="Welles L."/>
            <person name="Abbas B."/>
            <person name="Sorokin D."/>
            <person name="Park H."/>
            <person name="Van Loosdrecht M."/>
            <person name="Chandran K."/>
        </authorList>
    </citation>
    <scope>NUCLEOTIDE SEQUENCE</scope>
    <source>
        <strain evidence="1">SBR_L</strain>
    </source>
</reference>
<proteinExistence type="predicted"/>